<evidence type="ECO:0000259" key="7">
    <source>
        <dbReference type="Pfam" id="PF04138"/>
    </source>
</evidence>
<feature type="transmembrane region" description="Helical" evidence="6">
    <location>
        <begin position="88"/>
        <end position="105"/>
    </location>
</feature>
<evidence type="ECO:0000313" key="9">
    <source>
        <dbReference type="Proteomes" id="UP001225598"/>
    </source>
</evidence>
<organism evidence="8 9">
    <name type="scientific">Corynebacterium breve</name>
    <dbReference type="NCBI Taxonomy" id="3049799"/>
    <lineage>
        <taxon>Bacteria</taxon>
        <taxon>Bacillati</taxon>
        <taxon>Actinomycetota</taxon>
        <taxon>Actinomycetes</taxon>
        <taxon>Mycobacteriales</taxon>
        <taxon>Corynebacteriaceae</taxon>
        <taxon>Corynebacterium</taxon>
    </lineage>
</organism>
<evidence type="ECO:0000256" key="3">
    <source>
        <dbReference type="ARBA" id="ARBA00022692"/>
    </source>
</evidence>
<dbReference type="PANTHER" id="PTHR38459">
    <property type="entry name" value="PROPHAGE BACTOPRENOL-LINKED GLUCOSE TRANSLOCASE HOMOLOG"/>
    <property type="match status" value="1"/>
</dbReference>
<evidence type="ECO:0000256" key="2">
    <source>
        <dbReference type="ARBA" id="ARBA00009399"/>
    </source>
</evidence>
<evidence type="ECO:0000256" key="5">
    <source>
        <dbReference type="ARBA" id="ARBA00023136"/>
    </source>
</evidence>
<dbReference type="Proteomes" id="UP001225598">
    <property type="component" value="Chromosome"/>
</dbReference>
<dbReference type="RefSeq" id="WP_284825197.1">
    <property type="nucleotide sequence ID" value="NZ_CP126969.1"/>
</dbReference>
<protein>
    <submittedName>
        <fullName evidence="8">GtrA family protein</fullName>
    </submittedName>
</protein>
<evidence type="ECO:0000256" key="6">
    <source>
        <dbReference type="SAM" id="Phobius"/>
    </source>
</evidence>
<evidence type="ECO:0000256" key="1">
    <source>
        <dbReference type="ARBA" id="ARBA00004141"/>
    </source>
</evidence>
<feature type="domain" description="GtrA/DPMS transmembrane" evidence="7">
    <location>
        <begin position="29"/>
        <end position="151"/>
    </location>
</feature>
<dbReference type="Pfam" id="PF04138">
    <property type="entry name" value="GtrA_DPMS_TM"/>
    <property type="match status" value="1"/>
</dbReference>
<dbReference type="InterPro" id="IPR007267">
    <property type="entry name" value="GtrA_DPMS_TM"/>
</dbReference>
<feature type="transmembrane region" description="Helical" evidence="6">
    <location>
        <begin position="58"/>
        <end position="76"/>
    </location>
</feature>
<evidence type="ECO:0000313" key="8">
    <source>
        <dbReference type="EMBL" id="WIM67873.1"/>
    </source>
</evidence>
<sequence>MADPISTAWAALRAANLHKSDALHAQAARFGATGAISAGVDVTLTWLLQIGLGVLGQGWARSVGYVAGTFVAYLLNRRFTFRAQFSKRRFVAVIALYTLSWLANVELYHRIFVWLHEATVLTETPVLLIAYAISQGLITVVNFVVQRSVIFRPPRGTTTKFTS</sequence>
<dbReference type="EMBL" id="CP126969">
    <property type="protein sequence ID" value="WIM67873.1"/>
    <property type="molecule type" value="Genomic_DNA"/>
</dbReference>
<accession>A0ABY8VED5</accession>
<evidence type="ECO:0000256" key="4">
    <source>
        <dbReference type="ARBA" id="ARBA00022989"/>
    </source>
</evidence>
<comment type="similarity">
    <text evidence="2">Belongs to the GtrA family.</text>
</comment>
<name>A0ABY8VED5_9CORY</name>
<comment type="subcellular location">
    <subcellularLocation>
        <location evidence="1">Membrane</location>
        <topology evidence="1">Multi-pass membrane protein</topology>
    </subcellularLocation>
</comment>
<keyword evidence="3 6" id="KW-0812">Transmembrane</keyword>
<proteinExistence type="inferred from homology"/>
<feature type="transmembrane region" description="Helical" evidence="6">
    <location>
        <begin position="125"/>
        <end position="145"/>
    </location>
</feature>
<keyword evidence="5 6" id="KW-0472">Membrane</keyword>
<keyword evidence="4 6" id="KW-1133">Transmembrane helix</keyword>
<dbReference type="InterPro" id="IPR051401">
    <property type="entry name" value="GtrA_CellWall_Glycosyl"/>
</dbReference>
<dbReference type="PANTHER" id="PTHR38459:SF6">
    <property type="entry name" value="ARABINOGALACTAN BIOSYNTHESIS RECRUITING PROTEIN RV3789"/>
    <property type="match status" value="1"/>
</dbReference>
<gene>
    <name evidence="8" type="ORF">QP027_00245</name>
</gene>
<reference evidence="8 9" key="1">
    <citation type="submission" date="2023-05" db="EMBL/GenBank/DDBJ databases">
        <title>Corynebacterium suedekumii sp. nov. and Corynebacterium breve sp. nov. isolated from raw cow's milk.</title>
        <authorList>
            <person name="Baer M.K."/>
            <person name="Mehl L."/>
            <person name="Hellmuth R."/>
            <person name="Marke G."/>
            <person name="Lipski A."/>
        </authorList>
    </citation>
    <scope>NUCLEOTIDE SEQUENCE [LARGE SCALE GENOMIC DNA]</scope>
    <source>
        <strain evidence="8 9">R4</strain>
    </source>
</reference>
<keyword evidence="9" id="KW-1185">Reference proteome</keyword>